<name>A0A6N9VBN9_STRMI</name>
<dbReference type="RefSeq" id="WP_164358159.1">
    <property type="nucleotide sequence ID" value="NZ_JAAGME010001046.1"/>
</dbReference>
<organism evidence="2 3">
    <name type="scientific">Streptomyces microflavus</name>
    <name type="common">Streptomyces lipmanii</name>
    <dbReference type="NCBI Taxonomy" id="1919"/>
    <lineage>
        <taxon>Bacteria</taxon>
        <taxon>Bacillati</taxon>
        <taxon>Actinomycetota</taxon>
        <taxon>Actinomycetes</taxon>
        <taxon>Kitasatosporales</taxon>
        <taxon>Streptomycetaceae</taxon>
        <taxon>Streptomyces</taxon>
    </lineage>
</organism>
<evidence type="ECO:0000256" key="1">
    <source>
        <dbReference type="SAM" id="Coils"/>
    </source>
</evidence>
<sequence length="86" mass="9405">MTTQPERLHHLLDRLLRGVILPEEGEQLAGAVRILQARINDQDGAASVAVSAIRLMNQAGAQRDRAEARVRDLEAEVRRLTAGATP</sequence>
<evidence type="ECO:0000313" key="3">
    <source>
        <dbReference type="Proteomes" id="UP000471648"/>
    </source>
</evidence>
<dbReference type="AlphaFoldDB" id="A0A6N9VBN9"/>
<evidence type="ECO:0000313" key="2">
    <source>
        <dbReference type="EMBL" id="NEB70270.1"/>
    </source>
</evidence>
<accession>A0A6N9VBN9</accession>
<comment type="caution">
    <text evidence="2">The sequence shown here is derived from an EMBL/GenBank/DDBJ whole genome shotgun (WGS) entry which is preliminary data.</text>
</comment>
<gene>
    <name evidence="2" type="ORF">G3I39_24915</name>
</gene>
<dbReference type="Proteomes" id="UP000471648">
    <property type="component" value="Unassembled WGS sequence"/>
</dbReference>
<protein>
    <submittedName>
        <fullName evidence="2">Uncharacterized protein</fullName>
    </submittedName>
</protein>
<feature type="coiled-coil region" evidence="1">
    <location>
        <begin position="56"/>
        <end position="83"/>
    </location>
</feature>
<reference evidence="2 3" key="1">
    <citation type="submission" date="2020-01" db="EMBL/GenBank/DDBJ databases">
        <title>Insect and environment-associated Actinomycetes.</title>
        <authorList>
            <person name="Currrie C."/>
            <person name="Chevrette M."/>
            <person name="Carlson C."/>
            <person name="Stubbendieck R."/>
            <person name="Wendt-Pienkowski E."/>
        </authorList>
    </citation>
    <scope>NUCLEOTIDE SEQUENCE [LARGE SCALE GENOMIC DNA]</scope>
    <source>
        <strain evidence="2 3">SID14438</strain>
    </source>
</reference>
<proteinExistence type="predicted"/>
<dbReference type="EMBL" id="JAAGME010001046">
    <property type="protein sequence ID" value="NEB70270.1"/>
    <property type="molecule type" value="Genomic_DNA"/>
</dbReference>
<keyword evidence="1" id="KW-0175">Coiled coil</keyword>